<evidence type="ECO:0000256" key="1">
    <source>
        <dbReference type="ARBA" id="ARBA00022679"/>
    </source>
</evidence>
<dbReference type="GO" id="GO:0019165">
    <property type="term" value="F:thiamine kinase activity"/>
    <property type="evidence" value="ECO:0007669"/>
    <property type="project" value="UniProtKB-UniRule"/>
</dbReference>
<protein>
    <recommendedName>
        <fullName evidence="5">Thiamine kinase</fullName>
        <ecNumber evidence="5">2.7.1.89</ecNumber>
    </recommendedName>
</protein>
<dbReference type="HAMAP" id="MF_01604">
    <property type="entry name" value="Thiamine_kinase"/>
    <property type="match status" value="1"/>
</dbReference>
<gene>
    <name evidence="5" type="primary">thiK</name>
    <name evidence="6" type="ORF">CYG68_15915</name>
</gene>
<dbReference type="GO" id="GO:0006772">
    <property type="term" value="P:thiamine metabolic process"/>
    <property type="evidence" value="ECO:0007669"/>
    <property type="project" value="InterPro"/>
</dbReference>
<dbReference type="RefSeq" id="WP_004238086.1">
    <property type="nucleotide sequence ID" value="NZ_ABGYJJ040000001.1"/>
</dbReference>
<dbReference type="Pfam" id="PF01633">
    <property type="entry name" value="Choline_kinase"/>
    <property type="match status" value="1"/>
</dbReference>
<comment type="similarity">
    <text evidence="5">Belongs to the thiamine kinase family.</text>
</comment>
<name>A0A2C5TKB3_MORMO</name>
<comment type="caution">
    <text evidence="6">The sequence shown here is derived from an EMBL/GenBank/DDBJ whole genome shotgun (WGS) entry which is preliminary data.</text>
</comment>
<dbReference type="GeneID" id="93359923"/>
<evidence type="ECO:0000256" key="3">
    <source>
        <dbReference type="ARBA" id="ARBA00022777"/>
    </source>
</evidence>
<keyword evidence="1 5" id="KW-0808">Transferase</keyword>
<proteinExistence type="inferred from homology"/>
<dbReference type="GO" id="GO:0005524">
    <property type="term" value="F:ATP binding"/>
    <property type="evidence" value="ECO:0007669"/>
    <property type="project" value="UniProtKB-KW"/>
</dbReference>
<comment type="catalytic activity">
    <reaction evidence="5">
        <text>thiamine + ATP = thiamine phosphate + ADP + H(+)</text>
        <dbReference type="Rhea" id="RHEA:12012"/>
        <dbReference type="ChEBI" id="CHEBI:15378"/>
        <dbReference type="ChEBI" id="CHEBI:18385"/>
        <dbReference type="ChEBI" id="CHEBI:30616"/>
        <dbReference type="ChEBI" id="CHEBI:37575"/>
        <dbReference type="ChEBI" id="CHEBI:456216"/>
        <dbReference type="EC" id="2.7.1.89"/>
    </reaction>
</comment>
<accession>A0A2C5TKB3</accession>
<comment type="function">
    <text evidence="5">Catalyzes the phosphorylation of thiamine to thiamine phosphate.</text>
</comment>
<organism evidence="6 7">
    <name type="scientific">Morganella morganii</name>
    <name type="common">Proteus morganii</name>
    <dbReference type="NCBI Taxonomy" id="582"/>
    <lineage>
        <taxon>Bacteria</taxon>
        <taxon>Pseudomonadati</taxon>
        <taxon>Pseudomonadota</taxon>
        <taxon>Gammaproteobacteria</taxon>
        <taxon>Enterobacterales</taxon>
        <taxon>Morganellaceae</taxon>
        <taxon>Morganella</taxon>
    </lineage>
</organism>
<dbReference type="Proteomes" id="UP000650477">
    <property type="component" value="Unassembled WGS sequence"/>
</dbReference>
<keyword evidence="3 5" id="KW-0418">Kinase</keyword>
<dbReference type="UniPathway" id="UPA00060">
    <property type="reaction ID" value="UER00596"/>
</dbReference>
<dbReference type="InterPro" id="IPR011009">
    <property type="entry name" value="Kinase-like_dom_sf"/>
</dbReference>
<comment type="pathway">
    <text evidence="5">Cofactor biosynthesis; thiamine diphosphate biosynthesis; thiamine phosphate from thiamine: step 1/1.</text>
</comment>
<keyword evidence="2 5" id="KW-0547">Nucleotide-binding</keyword>
<evidence type="ECO:0000256" key="4">
    <source>
        <dbReference type="ARBA" id="ARBA00022840"/>
    </source>
</evidence>
<dbReference type="EC" id="2.7.1.89" evidence="5"/>
<dbReference type="EMBL" id="PKLF01000015">
    <property type="protein sequence ID" value="MBE8613876.1"/>
    <property type="molecule type" value="Genomic_DNA"/>
</dbReference>
<dbReference type="SUPFAM" id="SSF56112">
    <property type="entry name" value="Protein kinase-like (PK-like)"/>
    <property type="match status" value="1"/>
</dbReference>
<dbReference type="Gene3D" id="3.90.1200.10">
    <property type="match status" value="1"/>
</dbReference>
<dbReference type="AlphaFoldDB" id="A0A2C5TKB3"/>
<evidence type="ECO:0000256" key="2">
    <source>
        <dbReference type="ARBA" id="ARBA00022741"/>
    </source>
</evidence>
<dbReference type="GO" id="GO:0009229">
    <property type="term" value="P:thiamine diphosphate biosynthetic process"/>
    <property type="evidence" value="ECO:0007669"/>
    <property type="project" value="UniProtKB-UniRule"/>
</dbReference>
<evidence type="ECO:0000313" key="7">
    <source>
        <dbReference type="Proteomes" id="UP000650477"/>
    </source>
</evidence>
<reference evidence="6" key="1">
    <citation type="submission" date="2017-12" db="EMBL/GenBank/DDBJ databases">
        <title>Genome sequencing and analysis.</title>
        <authorList>
            <person name="Huang Y.-T."/>
        </authorList>
    </citation>
    <scope>NUCLEOTIDE SEQUENCE</scope>
    <source>
        <strain evidence="6">VGH116</strain>
    </source>
</reference>
<sequence length="280" mass="31818">MSSNRALLLCLAEHFPALPAAGWTIRPLNGLTRESVSIEQKGVSLIGRAQTVHSADIGVSRQKEARILHRLRDSGLAPRVAGFSHGWLLLYRVEGETLPPERIQQPDFIPQLAALVSNLHNQPLTGYRLPLKAQADRHFHLTDKRRRTPQLLRIHRHFMREAEPQPLKLAPAHMDIHPGNIVTAAGELHLIDWEYAADTDIGLSLATLFRANHWSLTLIHTFLRYYSAYHCPQRVLAQTCRWQARADYMMVMWFESRWGQTGDPQFLQYPAALKAAAGLR</sequence>
<dbReference type="InterPro" id="IPR014093">
    <property type="entry name" value="Thiamine_kinase"/>
</dbReference>
<evidence type="ECO:0000256" key="5">
    <source>
        <dbReference type="HAMAP-Rule" id="MF_01604"/>
    </source>
</evidence>
<evidence type="ECO:0000313" key="6">
    <source>
        <dbReference type="EMBL" id="MBE8613876.1"/>
    </source>
</evidence>
<keyword evidence="4 5" id="KW-0067">ATP-binding</keyword>